<feature type="transmembrane region" description="Helical" evidence="6">
    <location>
        <begin position="33"/>
        <end position="52"/>
    </location>
</feature>
<evidence type="ECO:0000256" key="5">
    <source>
        <dbReference type="ARBA" id="ARBA00023136"/>
    </source>
</evidence>
<evidence type="ECO:0000313" key="7">
    <source>
        <dbReference type="EMBL" id="GGW85432.1"/>
    </source>
</evidence>
<keyword evidence="2" id="KW-1003">Cell membrane</keyword>
<evidence type="ECO:0000256" key="3">
    <source>
        <dbReference type="ARBA" id="ARBA00022692"/>
    </source>
</evidence>
<protein>
    <submittedName>
        <fullName evidence="7">Branched-chain amino acid ABC transporter permease</fullName>
    </submittedName>
</protein>
<dbReference type="InterPro" id="IPR001851">
    <property type="entry name" value="ABC_transp_permease"/>
</dbReference>
<reference evidence="7" key="2">
    <citation type="submission" date="2020-09" db="EMBL/GenBank/DDBJ databases">
        <authorList>
            <person name="Sun Q."/>
            <person name="Kim S."/>
        </authorList>
    </citation>
    <scope>NUCLEOTIDE SEQUENCE</scope>
    <source>
        <strain evidence="7">KCTC 23732</strain>
    </source>
</reference>
<feature type="transmembrane region" description="Helical" evidence="6">
    <location>
        <begin position="219"/>
        <end position="246"/>
    </location>
</feature>
<dbReference type="Pfam" id="PF02653">
    <property type="entry name" value="BPD_transp_2"/>
    <property type="match status" value="1"/>
</dbReference>
<evidence type="ECO:0000256" key="2">
    <source>
        <dbReference type="ARBA" id="ARBA00022475"/>
    </source>
</evidence>
<dbReference type="GO" id="GO:0015658">
    <property type="term" value="F:branched-chain amino acid transmembrane transporter activity"/>
    <property type="evidence" value="ECO:0007669"/>
    <property type="project" value="InterPro"/>
</dbReference>
<feature type="transmembrane region" description="Helical" evidence="6">
    <location>
        <begin position="58"/>
        <end position="78"/>
    </location>
</feature>
<evidence type="ECO:0000313" key="8">
    <source>
        <dbReference type="Proteomes" id="UP000608345"/>
    </source>
</evidence>
<accession>A0A918JJZ6</accession>
<keyword evidence="3 6" id="KW-0812">Transmembrane</keyword>
<feature type="transmembrane region" description="Helical" evidence="6">
    <location>
        <begin position="185"/>
        <end position="207"/>
    </location>
</feature>
<keyword evidence="5 6" id="KW-0472">Membrane</keyword>
<feature type="transmembrane region" description="Helical" evidence="6">
    <location>
        <begin position="6"/>
        <end position="26"/>
    </location>
</feature>
<organism evidence="7 8">
    <name type="scientific">Advenella faeciporci</name>
    <dbReference type="NCBI Taxonomy" id="797535"/>
    <lineage>
        <taxon>Bacteria</taxon>
        <taxon>Pseudomonadati</taxon>
        <taxon>Pseudomonadota</taxon>
        <taxon>Betaproteobacteria</taxon>
        <taxon>Burkholderiales</taxon>
        <taxon>Alcaligenaceae</taxon>
    </lineage>
</organism>
<dbReference type="AlphaFoldDB" id="A0A918JJZ6"/>
<feature type="transmembrane region" description="Helical" evidence="6">
    <location>
        <begin position="267"/>
        <end position="285"/>
    </location>
</feature>
<dbReference type="CDD" id="cd06581">
    <property type="entry name" value="TM_PBP1_LivM_like"/>
    <property type="match status" value="1"/>
</dbReference>
<name>A0A918JJZ6_9BURK</name>
<reference evidence="7" key="1">
    <citation type="journal article" date="2014" name="Int. J. Syst. Evol. Microbiol.">
        <title>Complete genome sequence of Corynebacterium casei LMG S-19264T (=DSM 44701T), isolated from a smear-ripened cheese.</title>
        <authorList>
            <consortium name="US DOE Joint Genome Institute (JGI-PGF)"/>
            <person name="Walter F."/>
            <person name="Albersmeier A."/>
            <person name="Kalinowski J."/>
            <person name="Ruckert C."/>
        </authorList>
    </citation>
    <scope>NUCLEOTIDE SEQUENCE</scope>
    <source>
        <strain evidence="7">KCTC 23732</strain>
    </source>
</reference>
<proteinExistence type="predicted"/>
<comment type="caution">
    <text evidence="7">The sequence shown here is derived from an EMBL/GenBank/DDBJ whole genome shotgun (WGS) entry which is preliminary data.</text>
</comment>
<dbReference type="RefSeq" id="WP_189384802.1">
    <property type="nucleotide sequence ID" value="NZ_BAABFY010000003.1"/>
</dbReference>
<comment type="subcellular location">
    <subcellularLocation>
        <location evidence="1">Cell membrane</location>
        <topology evidence="1">Multi-pass membrane protein</topology>
    </subcellularLocation>
</comment>
<keyword evidence="4 6" id="KW-1133">Transmembrane helix</keyword>
<dbReference type="EMBL" id="BMYS01000008">
    <property type="protein sequence ID" value="GGW85432.1"/>
    <property type="molecule type" value="Genomic_DNA"/>
</dbReference>
<dbReference type="GO" id="GO:0005886">
    <property type="term" value="C:plasma membrane"/>
    <property type="evidence" value="ECO:0007669"/>
    <property type="project" value="UniProtKB-SubCell"/>
</dbReference>
<evidence type="ECO:0000256" key="1">
    <source>
        <dbReference type="ARBA" id="ARBA00004651"/>
    </source>
</evidence>
<dbReference type="PANTHER" id="PTHR30482:SF20">
    <property type="entry name" value="HIGH-AFFINITY BRANCHED-CHAIN AMINO ACID TRANSPORT SYSTEM PERMEASE PROTEIN LIVM"/>
    <property type="match status" value="1"/>
</dbReference>
<evidence type="ECO:0000256" key="6">
    <source>
        <dbReference type="SAM" id="Phobius"/>
    </source>
</evidence>
<keyword evidence="8" id="KW-1185">Reference proteome</keyword>
<dbReference type="Proteomes" id="UP000608345">
    <property type="component" value="Unassembled WGS sequence"/>
</dbReference>
<dbReference type="PANTHER" id="PTHR30482">
    <property type="entry name" value="HIGH-AFFINITY BRANCHED-CHAIN AMINO ACID TRANSPORT SYSTEM PERMEASE"/>
    <property type="match status" value="1"/>
</dbReference>
<dbReference type="InterPro" id="IPR043428">
    <property type="entry name" value="LivM-like"/>
</dbReference>
<gene>
    <name evidence="7" type="ORF">GCM10011450_14230</name>
</gene>
<sequence length="291" mass="29920">MINYILNLLTLATIYSIAAASLNVLVGYAGIFSIAHAIFFGLGAYAGAQFALLIVPDVLLASLIGAVVSGALSLLLALPALRVRGEYFVAAGLGLQMVGITIFSEAHSLTGGHGGLVGIPPATLFGFDVSSPGAFLAVCLVALLLSLAVIQILMRSSFGRALMSIRDNESAAESFGKNVPLLKTLAMVVGCAIVGVAGTLFAFNLAFINVESFTLEQSILMLAMVVIGGVGTLSGPLIGAVFLLILPAILTFIPFIPPTEIGTVQQFIYGSLMAVLMIFKPSGIAGKTGGK</sequence>
<evidence type="ECO:0000256" key="4">
    <source>
        <dbReference type="ARBA" id="ARBA00022989"/>
    </source>
</evidence>
<feature type="transmembrane region" description="Helical" evidence="6">
    <location>
        <begin position="134"/>
        <end position="154"/>
    </location>
</feature>